<feature type="domain" description="RagB/SusD" evidence="6">
    <location>
        <begin position="267"/>
        <end position="541"/>
    </location>
</feature>
<evidence type="ECO:0000313" key="8">
    <source>
        <dbReference type="EMBL" id="KGF34392.1"/>
    </source>
</evidence>
<evidence type="ECO:0000256" key="2">
    <source>
        <dbReference type="ARBA" id="ARBA00006275"/>
    </source>
</evidence>
<evidence type="ECO:0000256" key="1">
    <source>
        <dbReference type="ARBA" id="ARBA00004442"/>
    </source>
</evidence>
<dbReference type="InterPro" id="IPR033985">
    <property type="entry name" value="SusD-like_N"/>
</dbReference>
<accession>A0A096AUX1</accession>
<dbReference type="AlphaFoldDB" id="A0A096AUX1"/>
<keyword evidence="5" id="KW-0998">Cell outer membrane</keyword>
<sequence>MKNIGFNIAVAFCAVLPLTSCNDWLDGVTQTATVSDEIVWQDAKHVDKNVNAFYTALNRYGQFGETQFGGSLTESLTDAFKYGSVALGHRAGHPNVYVTDPSVVTPDGCLYNVWSEGAAYGSIRQINQFLAMQKQYSKFSEEQNARWEAQARFFRAFLYFQLAKRHGSVIIYDNLPESNDKALSSAEETWKFIADDLDFAAANLPKVWADPNAKGRVTQGAAYALKSRAMLYAEQWQAAYDAADKVEKLGLYDLAPNYADAWSGNNNECILAFRYNKDSGPYHSFDQYYVPQCDGYDYGSTGTPTQEMVECYETKDGKTVDWTPWHETTDQKPPYDQLEPRFAATIIYAGCEWKGRKMDCSVGGKNGEFMAYREQAYSFGKTTTGYFLRKLLDEKLTDIKGQHSSQPWVEIRFAEVLLNKAEAAFRLGKTSEAQTLMNRVRARVGLPAKTSTGDAWFKDYRNERKVELAYEGHLFWDMRRWKLAHIEYNNYRCHGMKITNGTYEYVDCDGQDRKFSSKLYRLPVPTSELKNNKLAKQFDEWK</sequence>
<keyword evidence="4" id="KW-0472">Membrane</keyword>
<evidence type="ECO:0000256" key="3">
    <source>
        <dbReference type="ARBA" id="ARBA00022729"/>
    </source>
</evidence>
<protein>
    <submittedName>
        <fullName evidence="8">Membrane protein</fullName>
    </submittedName>
</protein>
<comment type="subcellular location">
    <subcellularLocation>
        <location evidence="1">Cell outer membrane</location>
    </subcellularLocation>
</comment>
<dbReference type="GO" id="GO:0009279">
    <property type="term" value="C:cell outer membrane"/>
    <property type="evidence" value="ECO:0007669"/>
    <property type="project" value="UniProtKB-SubCell"/>
</dbReference>
<dbReference type="Gene3D" id="1.25.40.390">
    <property type="match status" value="1"/>
</dbReference>
<name>A0A096AUX1_9BACT</name>
<dbReference type="Pfam" id="PF14322">
    <property type="entry name" value="SusD-like_3"/>
    <property type="match status" value="1"/>
</dbReference>
<keyword evidence="3" id="KW-0732">Signal</keyword>
<evidence type="ECO:0000256" key="5">
    <source>
        <dbReference type="ARBA" id="ARBA00023237"/>
    </source>
</evidence>
<dbReference type="CDD" id="cd08977">
    <property type="entry name" value="SusD"/>
    <property type="match status" value="1"/>
</dbReference>
<dbReference type="Pfam" id="PF07980">
    <property type="entry name" value="SusD_RagB"/>
    <property type="match status" value="1"/>
</dbReference>
<dbReference type="RefSeq" id="WP_036873409.1">
    <property type="nucleotide sequence ID" value="NZ_JRNN01000070.1"/>
</dbReference>
<reference evidence="8 9" key="1">
    <citation type="submission" date="2014-07" db="EMBL/GenBank/DDBJ databases">
        <authorList>
            <person name="McCorrison J."/>
            <person name="Sanka R."/>
            <person name="Torralba M."/>
            <person name="Gillis M."/>
            <person name="Haft D.H."/>
            <person name="Methe B."/>
            <person name="Sutton G."/>
            <person name="Nelson K.E."/>
        </authorList>
    </citation>
    <scope>NUCLEOTIDE SEQUENCE [LARGE SCALE GENOMIC DNA]</scope>
    <source>
        <strain evidence="8 9">DNF00853</strain>
    </source>
</reference>
<evidence type="ECO:0000256" key="4">
    <source>
        <dbReference type="ARBA" id="ARBA00023136"/>
    </source>
</evidence>
<evidence type="ECO:0000259" key="7">
    <source>
        <dbReference type="Pfam" id="PF14322"/>
    </source>
</evidence>
<dbReference type="Proteomes" id="UP000029556">
    <property type="component" value="Unassembled WGS sequence"/>
</dbReference>
<proteinExistence type="inferred from homology"/>
<organism evidence="8 9">
    <name type="scientific">Hoylesella buccalis DNF00853</name>
    <dbReference type="NCBI Taxonomy" id="1401074"/>
    <lineage>
        <taxon>Bacteria</taxon>
        <taxon>Pseudomonadati</taxon>
        <taxon>Bacteroidota</taxon>
        <taxon>Bacteroidia</taxon>
        <taxon>Bacteroidales</taxon>
        <taxon>Prevotellaceae</taxon>
        <taxon>Hoylesella</taxon>
    </lineage>
</organism>
<dbReference type="EMBL" id="JRNN01000070">
    <property type="protein sequence ID" value="KGF34392.1"/>
    <property type="molecule type" value="Genomic_DNA"/>
</dbReference>
<dbReference type="OrthoDB" id="691231at2"/>
<dbReference type="SUPFAM" id="SSF48452">
    <property type="entry name" value="TPR-like"/>
    <property type="match status" value="1"/>
</dbReference>
<comment type="caution">
    <text evidence="8">The sequence shown here is derived from an EMBL/GenBank/DDBJ whole genome shotgun (WGS) entry which is preliminary data.</text>
</comment>
<gene>
    <name evidence="8" type="ORF">HMPREF2137_08125</name>
</gene>
<comment type="similarity">
    <text evidence="2">Belongs to the SusD family.</text>
</comment>
<feature type="domain" description="SusD-like N-terminal" evidence="7">
    <location>
        <begin position="107"/>
        <end position="231"/>
    </location>
</feature>
<dbReference type="InterPro" id="IPR011990">
    <property type="entry name" value="TPR-like_helical_dom_sf"/>
</dbReference>
<evidence type="ECO:0000259" key="6">
    <source>
        <dbReference type="Pfam" id="PF07980"/>
    </source>
</evidence>
<evidence type="ECO:0000313" key="9">
    <source>
        <dbReference type="Proteomes" id="UP000029556"/>
    </source>
</evidence>
<dbReference type="InterPro" id="IPR012944">
    <property type="entry name" value="SusD_RagB_dom"/>
</dbReference>